<proteinExistence type="predicted"/>
<dbReference type="Proteomes" id="UP000319143">
    <property type="component" value="Unassembled WGS sequence"/>
</dbReference>
<evidence type="ECO:0000256" key="1">
    <source>
        <dbReference type="SAM" id="MobiDB-lite"/>
    </source>
</evidence>
<accession>A0A5C6D6M6</accession>
<dbReference type="PANTHER" id="PTHR30093">
    <property type="entry name" value="GENERAL SECRETION PATHWAY PROTEIN G"/>
    <property type="match status" value="1"/>
</dbReference>
<dbReference type="Pfam" id="PF07596">
    <property type="entry name" value="SBP_bac_10"/>
    <property type="match status" value="1"/>
</dbReference>
<dbReference type="NCBIfam" id="TIGR04294">
    <property type="entry name" value="pre_pil_HX9DG"/>
    <property type="match status" value="1"/>
</dbReference>
<organism evidence="3 4">
    <name type="scientific">Novipirellula artificiosorum</name>
    <dbReference type="NCBI Taxonomy" id="2528016"/>
    <lineage>
        <taxon>Bacteria</taxon>
        <taxon>Pseudomonadati</taxon>
        <taxon>Planctomycetota</taxon>
        <taxon>Planctomycetia</taxon>
        <taxon>Pirellulales</taxon>
        <taxon>Pirellulaceae</taxon>
        <taxon>Novipirellula</taxon>
    </lineage>
</organism>
<gene>
    <name evidence="3" type="ORF">Poly41_55500</name>
</gene>
<dbReference type="InterPro" id="IPR011453">
    <property type="entry name" value="DUF1559"/>
</dbReference>
<comment type="caution">
    <text evidence="3">The sequence shown here is derived from an EMBL/GenBank/DDBJ whole genome shotgun (WGS) entry which is preliminary data.</text>
</comment>
<dbReference type="EMBL" id="SJPV01000012">
    <property type="protein sequence ID" value="TWU32572.1"/>
    <property type="molecule type" value="Genomic_DNA"/>
</dbReference>
<feature type="region of interest" description="Disordered" evidence="1">
    <location>
        <begin position="266"/>
        <end position="288"/>
    </location>
</feature>
<dbReference type="Gene3D" id="3.30.700.10">
    <property type="entry name" value="Glycoprotein, Type 4 Pilin"/>
    <property type="match status" value="1"/>
</dbReference>
<dbReference type="RefSeq" id="WP_146530321.1">
    <property type="nucleotide sequence ID" value="NZ_SJPV01000012.1"/>
</dbReference>
<evidence type="ECO:0000313" key="4">
    <source>
        <dbReference type="Proteomes" id="UP000319143"/>
    </source>
</evidence>
<sequence length="433" mass="46673">MSRRAAFTMIEVCCVVAIIGVLVGLLLPAVQSAREQARRTSCANNLMQVGLATHAYHTAFDQLPVQLSGTDGSSQRRADNDRRLSAFVALLPFLGQQPLWEAIQSPLDPDEDFGMENWGSMEMYGGGYEFDEMEMDSLGDVSEADEDAESSPWPVGGPEPFVASYWPWQIEVTPLRCPSDPGSGHPAMGRSNYAVCLGDGILAGNSGPFKEVKGTFVLDDELAAQTDAAMRGMFVPRVVTRLSDVTDGLSTTIMFGEIVTDLGDRDIRSEPIPGPADGSGESLRHSPNWARGGVQIDVERPHFWYLTTANTKLAVASDQRRGIRWADGMPLYTGMNTILPPNREIVLVADQDDAAGVLGASSRHQSGAYVCFADGRVSFVSDSIDAGDSSNSTVYVGSPNPPKSKSPFGLWGSLGTRASHEWKATEFRGAESI</sequence>
<dbReference type="OrthoDB" id="261001at2"/>
<evidence type="ECO:0000259" key="2">
    <source>
        <dbReference type="Pfam" id="PF07596"/>
    </source>
</evidence>
<dbReference type="SUPFAM" id="SSF54523">
    <property type="entry name" value="Pili subunits"/>
    <property type="match status" value="1"/>
</dbReference>
<keyword evidence="4" id="KW-1185">Reference proteome</keyword>
<dbReference type="NCBIfam" id="TIGR02532">
    <property type="entry name" value="IV_pilin_GFxxxE"/>
    <property type="match status" value="1"/>
</dbReference>
<feature type="domain" description="DUF1559" evidence="2">
    <location>
        <begin position="31"/>
        <end position="386"/>
    </location>
</feature>
<dbReference type="PANTHER" id="PTHR30093:SF2">
    <property type="entry name" value="TYPE II SECRETION SYSTEM PROTEIN H"/>
    <property type="match status" value="1"/>
</dbReference>
<dbReference type="InterPro" id="IPR045584">
    <property type="entry name" value="Pilin-like"/>
</dbReference>
<protein>
    <recommendedName>
        <fullName evidence="2">DUF1559 domain-containing protein</fullName>
    </recommendedName>
</protein>
<evidence type="ECO:0000313" key="3">
    <source>
        <dbReference type="EMBL" id="TWU32572.1"/>
    </source>
</evidence>
<reference evidence="3 4" key="1">
    <citation type="submission" date="2019-02" db="EMBL/GenBank/DDBJ databases">
        <title>Deep-cultivation of Planctomycetes and their phenomic and genomic characterization uncovers novel biology.</title>
        <authorList>
            <person name="Wiegand S."/>
            <person name="Jogler M."/>
            <person name="Boedeker C."/>
            <person name="Pinto D."/>
            <person name="Vollmers J."/>
            <person name="Rivas-Marin E."/>
            <person name="Kohn T."/>
            <person name="Peeters S.H."/>
            <person name="Heuer A."/>
            <person name="Rast P."/>
            <person name="Oberbeckmann S."/>
            <person name="Bunk B."/>
            <person name="Jeske O."/>
            <person name="Meyerdierks A."/>
            <person name="Storesund J.E."/>
            <person name="Kallscheuer N."/>
            <person name="Luecker S."/>
            <person name="Lage O.M."/>
            <person name="Pohl T."/>
            <person name="Merkel B.J."/>
            <person name="Hornburger P."/>
            <person name="Mueller R.-W."/>
            <person name="Bruemmer F."/>
            <person name="Labrenz M."/>
            <person name="Spormann A.M."/>
            <person name="Op Den Camp H."/>
            <person name="Overmann J."/>
            <person name="Amann R."/>
            <person name="Jetten M.S.M."/>
            <person name="Mascher T."/>
            <person name="Medema M.H."/>
            <person name="Devos D.P."/>
            <person name="Kaster A.-K."/>
            <person name="Ovreas L."/>
            <person name="Rohde M."/>
            <person name="Galperin M.Y."/>
            <person name="Jogler C."/>
        </authorList>
    </citation>
    <scope>NUCLEOTIDE SEQUENCE [LARGE SCALE GENOMIC DNA]</scope>
    <source>
        <strain evidence="3 4">Poly41</strain>
    </source>
</reference>
<dbReference type="AlphaFoldDB" id="A0A5C6D6M6"/>
<name>A0A5C6D6M6_9BACT</name>
<dbReference type="InterPro" id="IPR012902">
    <property type="entry name" value="N_methyl_site"/>
</dbReference>
<dbReference type="InterPro" id="IPR027558">
    <property type="entry name" value="Pre_pil_HX9DG_C"/>
</dbReference>